<dbReference type="RefSeq" id="XP_031860262.1">
    <property type="nucleotide sequence ID" value="XM_032005543.1"/>
</dbReference>
<feature type="region of interest" description="Disordered" evidence="1">
    <location>
        <begin position="225"/>
        <end position="245"/>
    </location>
</feature>
<evidence type="ECO:0000313" key="2">
    <source>
        <dbReference type="EMBL" id="WWD20532.1"/>
    </source>
</evidence>
<accession>A0A5M6BWW5</accession>
<dbReference type="OrthoDB" id="2564610at2759"/>
<gene>
    <name evidence="2" type="ORF">CI109_105008</name>
</gene>
<dbReference type="GeneID" id="43589692"/>
<reference evidence="2" key="2">
    <citation type="submission" date="2024-01" db="EMBL/GenBank/DDBJ databases">
        <title>Comparative genomics of Cryptococcus and Kwoniella reveals pathogenesis evolution and contrasting modes of karyotype evolution via chromosome fusion or intercentromeric recombination.</title>
        <authorList>
            <person name="Coelho M.A."/>
            <person name="David-Palma M."/>
            <person name="Shea T."/>
            <person name="Bowers K."/>
            <person name="McGinley-Smith S."/>
            <person name="Mohammad A.W."/>
            <person name="Gnirke A."/>
            <person name="Yurkov A.M."/>
            <person name="Nowrousian M."/>
            <person name="Sun S."/>
            <person name="Cuomo C.A."/>
            <person name="Heitman J."/>
        </authorList>
    </citation>
    <scope>NUCLEOTIDE SEQUENCE</scope>
    <source>
        <strain evidence="2">CBS 12478</strain>
    </source>
</reference>
<keyword evidence="3" id="KW-1185">Reference proteome</keyword>
<proteinExistence type="predicted"/>
<feature type="compositionally biased region" description="Low complexity" evidence="1">
    <location>
        <begin position="9"/>
        <end position="32"/>
    </location>
</feature>
<organism evidence="2 3">
    <name type="scientific">Kwoniella shandongensis</name>
    <dbReference type="NCBI Taxonomy" id="1734106"/>
    <lineage>
        <taxon>Eukaryota</taxon>
        <taxon>Fungi</taxon>
        <taxon>Dikarya</taxon>
        <taxon>Basidiomycota</taxon>
        <taxon>Agaricomycotina</taxon>
        <taxon>Tremellomycetes</taxon>
        <taxon>Tremellales</taxon>
        <taxon>Cryptococcaceae</taxon>
        <taxon>Kwoniella</taxon>
    </lineage>
</organism>
<dbReference type="Proteomes" id="UP000322225">
    <property type="component" value="Chromosome 9"/>
</dbReference>
<reference evidence="2" key="1">
    <citation type="submission" date="2017-08" db="EMBL/GenBank/DDBJ databases">
        <authorList>
            <person name="Cuomo C."/>
            <person name="Billmyre B."/>
            <person name="Heitman J."/>
        </authorList>
    </citation>
    <scope>NUCLEOTIDE SEQUENCE</scope>
    <source>
        <strain evidence="2">CBS 12478</strain>
    </source>
</reference>
<sequence>MPPSRTRRNQASQSSSQSQSLRRSSRKSASQQVPPSNAGEDETFHTSISSATLPNPDRYTITLALPTEVELTSSQAHEAYIRGEEILSDGWRRGPALEGRLSELRRQSTRRVHLPGEIGKFPALSGQVKKDDLQTLWYTAGLSFPCVCSLERLARAYTPSHPPPIRATLPPLPPHPNPSQIPRVGSYLFPWSSTQSITDLDPTLDELEDFELLWRDVKPSIAVRDDSQVTETERESPESRRMRKGKFRASDIAEFSENDIFNQLLPIRQPTSVPGYQSEAVSKVDLPPVQRVEGEGDLEKQDDWAEETKRRKSYWRKEIRSDPAYGSMWNFLPLPYSYPVRHFSPKAKVKRKSLPPIPEFQLFRKYQSIPHPFHPNLHLYIKSNPRGRVYWLIPIHGPVLIPTLNHPLSPLPSTLKMSESPPIPSRAVLYADTTSTSEKEDEVKPKSIHWTSELLLRFIATFLHPLYLDPALPFNNVSYAFSGPKPDPFLDLPSPPPLKSHLHLPPPREDELLDMTRMNPVRVEAGDHLRIYCDAKKALALRTWLHNVKIPSSSSTTKKDGQGVDADEHESVRVFYKTRLVLVGERGEVLIVA</sequence>
<name>A0A5M6BWW5_9TREE</name>
<dbReference type="AlphaFoldDB" id="A0A5M6BWW5"/>
<dbReference type="EMBL" id="CP144059">
    <property type="protein sequence ID" value="WWD20532.1"/>
    <property type="molecule type" value="Genomic_DNA"/>
</dbReference>
<protein>
    <submittedName>
        <fullName evidence="2">Uncharacterized protein</fullName>
    </submittedName>
</protein>
<dbReference type="KEGG" id="ksn:43589692"/>
<evidence type="ECO:0000313" key="3">
    <source>
        <dbReference type="Proteomes" id="UP000322225"/>
    </source>
</evidence>
<evidence type="ECO:0000256" key="1">
    <source>
        <dbReference type="SAM" id="MobiDB-lite"/>
    </source>
</evidence>
<feature type="region of interest" description="Disordered" evidence="1">
    <location>
        <begin position="1"/>
        <end position="56"/>
    </location>
</feature>
<feature type="compositionally biased region" description="Basic and acidic residues" evidence="1">
    <location>
        <begin position="225"/>
        <end position="240"/>
    </location>
</feature>